<dbReference type="Gene3D" id="3.30.420.10">
    <property type="entry name" value="Ribonuclease H-like superfamily/Ribonuclease H"/>
    <property type="match status" value="1"/>
</dbReference>
<gene>
    <name evidence="4" type="ORF">IC612_06400</name>
</gene>
<comment type="function">
    <text evidence="1">DNA polymerase III is a complex, multichain enzyme responsible for most of the replicative synthesis in bacteria. The epsilon subunit contain the editing function and is a proofreading 3'-5' exonuclease.</text>
</comment>
<dbReference type="Pfam" id="PF00929">
    <property type="entry name" value="RNase_T"/>
    <property type="match status" value="1"/>
</dbReference>
<evidence type="ECO:0000313" key="5">
    <source>
        <dbReference type="Proteomes" id="UP000694480"/>
    </source>
</evidence>
<dbReference type="SMART" id="SM00479">
    <property type="entry name" value="EXOIII"/>
    <property type="match status" value="1"/>
</dbReference>
<dbReference type="GO" id="GO:0005829">
    <property type="term" value="C:cytosol"/>
    <property type="evidence" value="ECO:0007669"/>
    <property type="project" value="TreeGrafter"/>
</dbReference>
<comment type="caution">
    <text evidence="4">The sequence shown here is derived from an EMBL/GenBank/DDBJ whole genome shotgun (WGS) entry which is preliminary data.</text>
</comment>
<organism evidence="4 5">
    <name type="scientific">Planobacterium oryzisoli</name>
    <dbReference type="NCBI Taxonomy" id="2771435"/>
    <lineage>
        <taxon>Bacteria</taxon>
        <taxon>Pseudomonadati</taxon>
        <taxon>Bacteroidota</taxon>
        <taxon>Flavobacteriia</taxon>
        <taxon>Flavobacteriales</taxon>
        <taxon>Weeksellaceae</taxon>
        <taxon>Chryseobacterium group</taxon>
        <taxon>Chryseobacterium</taxon>
    </lineage>
</organism>
<proteinExistence type="predicted"/>
<sequence length="184" mass="20977">MDFCAIDFETATHEPNSACELGICIVENGTITRSKSWLIKPPSFPYFNPRMVEVHGITPNDVQHAPYFDQVWEEINSELYGHLLIAHNASFDMRILKGTLEYYGLFAPRNSYLCSVGLSKKSWRGMASYGLKNLCTVHGIKFNHHRAEDDAYACAQVALLAFERLLLTCNEEVYSYCKNQIKKL</sequence>
<dbReference type="GO" id="GO:0006259">
    <property type="term" value="P:DNA metabolic process"/>
    <property type="evidence" value="ECO:0007669"/>
    <property type="project" value="UniProtKB-ARBA"/>
</dbReference>
<dbReference type="EMBL" id="JADKYY010000006">
    <property type="protein sequence ID" value="MBF5027427.1"/>
    <property type="molecule type" value="Genomic_DNA"/>
</dbReference>
<dbReference type="InterPro" id="IPR013520">
    <property type="entry name" value="Ribonucl_H"/>
</dbReference>
<keyword evidence="4" id="KW-0269">Exonuclease</keyword>
<dbReference type="FunFam" id="3.30.420.10:FF:000045">
    <property type="entry name" value="3'-5' exonuclease DinG"/>
    <property type="match status" value="1"/>
</dbReference>
<dbReference type="SUPFAM" id="SSF53098">
    <property type="entry name" value="Ribonuclease H-like"/>
    <property type="match status" value="1"/>
</dbReference>
<comment type="subunit">
    <text evidence="2">DNA polymerase III contains a core (composed of alpha, epsilon and theta chains) that associates with a tau subunit. This core dimerizes to form the POLIII' complex. PolIII' associates with the gamma complex (composed of gamma, delta, delta', psi and chi chains) and with the beta chain to form the complete DNA polymerase III complex.</text>
</comment>
<dbReference type="CDD" id="cd06130">
    <property type="entry name" value="DNA_pol_III_epsilon_like"/>
    <property type="match status" value="1"/>
</dbReference>
<name>A0A931E9I1_9FLAO</name>
<accession>A0A931E9I1</accession>
<evidence type="ECO:0000313" key="4">
    <source>
        <dbReference type="EMBL" id="MBF5027427.1"/>
    </source>
</evidence>
<reference evidence="4" key="1">
    <citation type="submission" date="2020-11" db="EMBL/GenBank/DDBJ databases">
        <title>Genome seq and assembly of Planobacterium sp.</title>
        <authorList>
            <person name="Chhetri G."/>
        </authorList>
    </citation>
    <scope>NUCLEOTIDE SEQUENCE</scope>
    <source>
        <strain evidence="4">GCR5</strain>
    </source>
</reference>
<protein>
    <submittedName>
        <fullName evidence="4">3'-5' exonuclease</fullName>
    </submittedName>
</protein>
<dbReference type="PANTHER" id="PTHR30231">
    <property type="entry name" value="DNA POLYMERASE III SUBUNIT EPSILON"/>
    <property type="match status" value="1"/>
</dbReference>
<dbReference type="InterPro" id="IPR036397">
    <property type="entry name" value="RNaseH_sf"/>
</dbReference>
<evidence type="ECO:0000256" key="1">
    <source>
        <dbReference type="ARBA" id="ARBA00025483"/>
    </source>
</evidence>
<evidence type="ECO:0000259" key="3">
    <source>
        <dbReference type="SMART" id="SM00479"/>
    </source>
</evidence>
<dbReference type="Proteomes" id="UP000694480">
    <property type="component" value="Unassembled WGS sequence"/>
</dbReference>
<feature type="domain" description="Exonuclease" evidence="3">
    <location>
        <begin position="2"/>
        <end position="167"/>
    </location>
</feature>
<keyword evidence="5" id="KW-1185">Reference proteome</keyword>
<dbReference type="GO" id="GO:0008408">
    <property type="term" value="F:3'-5' exonuclease activity"/>
    <property type="evidence" value="ECO:0007669"/>
    <property type="project" value="TreeGrafter"/>
</dbReference>
<keyword evidence="4" id="KW-0378">Hydrolase</keyword>
<keyword evidence="4" id="KW-0540">Nuclease</keyword>
<dbReference type="GO" id="GO:0003676">
    <property type="term" value="F:nucleic acid binding"/>
    <property type="evidence" value="ECO:0007669"/>
    <property type="project" value="InterPro"/>
</dbReference>
<evidence type="ECO:0000256" key="2">
    <source>
        <dbReference type="ARBA" id="ARBA00026073"/>
    </source>
</evidence>
<dbReference type="PANTHER" id="PTHR30231:SF42">
    <property type="entry name" value="EXONUCLEASE"/>
    <property type="match status" value="1"/>
</dbReference>
<dbReference type="InterPro" id="IPR012337">
    <property type="entry name" value="RNaseH-like_sf"/>
</dbReference>
<dbReference type="AlphaFoldDB" id="A0A931E9I1"/>